<accession>A0A4P7HMY1</accession>
<proteinExistence type="predicted"/>
<keyword evidence="1" id="KW-1133">Transmembrane helix</keyword>
<feature type="transmembrane region" description="Helical" evidence="1">
    <location>
        <begin position="141"/>
        <end position="162"/>
    </location>
</feature>
<keyword evidence="1" id="KW-0472">Membrane</keyword>
<evidence type="ECO:0000256" key="1">
    <source>
        <dbReference type="SAM" id="Phobius"/>
    </source>
</evidence>
<sequence length="173" mass="19156">MIQIPTRSLVLGSLVFLGAAWALLFIRLLPLSEGIMGWPGPDLGLALILAWVLRRPDQLAAAVIVLAVLVEDLLLMRPLGLWAAVVLIGSEAARLREPRWRDQPFMVEWLRVGILIGGMMLGYRLMQILFLLPVAALGQVILQYLATVMAYPLVVFAARWLLGLRRNGHGETT</sequence>
<dbReference type="Proteomes" id="UP000296374">
    <property type="component" value="Chromosome"/>
</dbReference>
<evidence type="ECO:0000313" key="3">
    <source>
        <dbReference type="Proteomes" id="UP000296374"/>
    </source>
</evidence>
<feature type="transmembrane region" description="Helical" evidence="1">
    <location>
        <begin position="109"/>
        <end position="135"/>
    </location>
</feature>
<dbReference type="EMBL" id="CP038439">
    <property type="protein sequence ID" value="QBX35565.1"/>
    <property type="molecule type" value="Genomic_DNA"/>
</dbReference>
<reference evidence="3" key="1">
    <citation type="submission" date="2019-03" db="EMBL/GenBank/DDBJ databases">
        <authorList>
            <person name="Li J."/>
        </authorList>
    </citation>
    <scope>NUCLEOTIDE SEQUENCE [LARGE SCALE GENOMIC DNA]</scope>
    <source>
        <strain evidence="3">2251</strain>
    </source>
</reference>
<keyword evidence="1" id="KW-0812">Transmembrane</keyword>
<evidence type="ECO:0000313" key="2">
    <source>
        <dbReference type="EMBL" id="QBX35565.1"/>
    </source>
</evidence>
<protein>
    <submittedName>
        <fullName evidence="2">Rod shape-determining protein MreD</fullName>
    </submittedName>
</protein>
<feature type="transmembrane region" description="Helical" evidence="1">
    <location>
        <begin position="35"/>
        <end position="53"/>
    </location>
</feature>
<dbReference type="RefSeq" id="WP_135313833.1">
    <property type="nucleotide sequence ID" value="NZ_CP038439.1"/>
</dbReference>
<organism evidence="2 3">
    <name type="scientific">Paracoccus liaowanqingii</name>
    <dbReference type="NCBI Taxonomy" id="2560053"/>
    <lineage>
        <taxon>Bacteria</taxon>
        <taxon>Pseudomonadati</taxon>
        <taxon>Pseudomonadota</taxon>
        <taxon>Alphaproteobacteria</taxon>
        <taxon>Rhodobacterales</taxon>
        <taxon>Paracoccaceae</taxon>
        <taxon>Paracoccus</taxon>
    </lineage>
</organism>
<dbReference type="AlphaFoldDB" id="A0A4P7HMY1"/>
<name>A0A4P7HMY1_9RHOB</name>
<feature type="transmembrane region" description="Helical" evidence="1">
    <location>
        <begin position="6"/>
        <end position="28"/>
    </location>
</feature>
<dbReference type="KEGG" id="plia:E4191_13320"/>
<gene>
    <name evidence="2" type="ORF">E4191_13320</name>
</gene>